<evidence type="ECO:0000259" key="2">
    <source>
        <dbReference type="Pfam" id="PF02771"/>
    </source>
</evidence>
<dbReference type="Gene3D" id="1.20.140.10">
    <property type="entry name" value="Butyryl-CoA Dehydrogenase, subunit A, domain 3"/>
    <property type="match status" value="1"/>
</dbReference>
<dbReference type="OrthoDB" id="3404950at2"/>
<dbReference type="InterPro" id="IPR046373">
    <property type="entry name" value="Acyl-CoA_Oxase/DH_mid-dom_sf"/>
</dbReference>
<dbReference type="AlphaFoldDB" id="A0A5R9E0D2"/>
<evidence type="ECO:0000256" key="1">
    <source>
        <dbReference type="ARBA" id="ARBA00023002"/>
    </source>
</evidence>
<dbReference type="Gene3D" id="2.40.110.10">
    <property type="entry name" value="Butyryl-CoA Dehydrogenase, subunit A, domain 2"/>
    <property type="match status" value="1"/>
</dbReference>
<dbReference type="InterPro" id="IPR037069">
    <property type="entry name" value="AcylCoA_DH/ox_N_sf"/>
</dbReference>
<dbReference type="EMBL" id="VAWE01000001">
    <property type="protein sequence ID" value="TLQ42485.1"/>
    <property type="molecule type" value="Genomic_DNA"/>
</dbReference>
<dbReference type="PANTHER" id="PTHR43884">
    <property type="entry name" value="ACYL-COA DEHYDROGENASE"/>
    <property type="match status" value="1"/>
</dbReference>
<dbReference type="Pfam" id="PF02771">
    <property type="entry name" value="Acyl-CoA_dh_N"/>
    <property type="match status" value="1"/>
</dbReference>
<feature type="domain" description="Acyl-CoA dehydrogenase C-terminal" evidence="3">
    <location>
        <begin position="257"/>
        <end position="383"/>
    </location>
</feature>
<dbReference type="InterPro" id="IPR013107">
    <property type="entry name" value="Acyl-CoA_DH_C"/>
</dbReference>
<accession>A0A5R9E0D2</accession>
<dbReference type="InterPro" id="IPR009100">
    <property type="entry name" value="AcylCoA_DH/oxidase_NM_dom_sf"/>
</dbReference>
<dbReference type="PIRSF" id="PIRSF016578">
    <property type="entry name" value="HsaA"/>
    <property type="match status" value="1"/>
</dbReference>
<reference evidence="4 5" key="1">
    <citation type="submission" date="2019-05" db="EMBL/GenBank/DDBJ databases">
        <title>Streptomyces marianii sp. nov., a novel marine actinomycete from southern coast of India.</title>
        <authorList>
            <person name="Iniyan A.M."/>
            <person name="Wink J."/>
            <person name="Ramprasad E."/>
            <person name="Ramana C.V."/>
            <person name="Bunk B."/>
            <person name="Sproer C."/>
            <person name="Joseph F.-J.R.S."/>
            <person name="Vincent S.G.P."/>
        </authorList>
    </citation>
    <scope>NUCLEOTIDE SEQUENCE [LARGE SCALE GENOMIC DNA]</scope>
    <source>
        <strain evidence="4 5">ICN19</strain>
    </source>
</reference>
<protein>
    <submittedName>
        <fullName evidence="4">Acyl-CoA dehydrogenase</fullName>
    </submittedName>
</protein>
<proteinExistence type="predicted"/>
<evidence type="ECO:0000313" key="4">
    <source>
        <dbReference type="EMBL" id="TLQ42485.1"/>
    </source>
</evidence>
<name>A0A5R9E0D2_9ACTN</name>
<dbReference type="Gene3D" id="1.10.540.10">
    <property type="entry name" value="Acyl-CoA dehydrogenase/oxidase, N-terminal domain"/>
    <property type="match status" value="1"/>
</dbReference>
<dbReference type="SUPFAM" id="SSF56645">
    <property type="entry name" value="Acyl-CoA dehydrogenase NM domain-like"/>
    <property type="match status" value="1"/>
</dbReference>
<keyword evidence="5" id="KW-1185">Reference proteome</keyword>
<dbReference type="InterPro" id="IPR013786">
    <property type="entry name" value="AcylCoA_DH/ox_N"/>
</dbReference>
<dbReference type="RefSeq" id="WP_138051895.1">
    <property type="nucleotide sequence ID" value="NZ_VAWE01000001.1"/>
</dbReference>
<dbReference type="InterPro" id="IPR036250">
    <property type="entry name" value="AcylCo_DH-like_C"/>
</dbReference>
<organism evidence="4 5">
    <name type="scientific">Streptomyces marianii</name>
    <dbReference type="NCBI Taxonomy" id="1817406"/>
    <lineage>
        <taxon>Bacteria</taxon>
        <taxon>Bacillati</taxon>
        <taxon>Actinomycetota</taxon>
        <taxon>Actinomycetes</taxon>
        <taxon>Kitasatosporales</taxon>
        <taxon>Streptomycetaceae</taxon>
        <taxon>Streptomyces</taxon>
    </lineage>
</organism>
<dbReference type="PANTHER" id="PTHR43884:SF25">
    <property type="entry name" value="ACYL-COA DEHYDROGENASE YDBM-RELATED"/>
    <property type="match status" value="1"/>
</dbReference>
<evidence type="ECO:0000259" key="3">
    <source>
        <dbReference type="Pfam" id="PF08028"/>
    </source>
</evidence>
<dbReference type="GO" id="GO:0003995">
    <property type="term" value="F:acyl-CoA dehydrogenase activity"/>
    <property type="evidence" value="ECO:0007669"/>
    <property type="project" value="TreeGrafter"/>
</dbReference>
<sequence>MSLPHIPDVPDVQNAATGRVVDPLTAEEILVRAKQAAPRLRERAEEIERIRRLPSDVVEMLRTTGVFRMALPRSRGGPELDAVQQTEVIEALAHGDASAAWCAMIGMDTPIYAGYLDEDVARGLFTDPDAITAGAIMPMGRAERVPGGFRVSGHWHFGSGITHSTWVVGGVLVTRDGEPEPGPRGTSEHWRIVVAPVTAFEIMDTWHSTGLAGSGSHDYRAENLFVPEEHTFSFAEQRPGGVAPGPDAVLRNMPGVPLGVARAALDHVRELVPTRRDRPTGTPWSESYRVHMTVAEAEMDLSAARYAVYGSLRDQGRILRHGGTATPDQRAATVLARVGAFRTARSVVARLFDLMATAAVYRPSPLDRWLRDLNTMCQHVIAQDQVVQSVGAQLLGGTPHNPYSVGIVG</sequence>
<comment type="caution">
    <text evidence="4">The sequence shown here is derived from an EMBL/GenBank/DDBJ whole genome shotgun (WGS) entry which is preliminary data.</text>
</comment>
<dbReference type="SUPFAM" id="SSF47203">
    <property type="entry name" value="Acyl-CoA dehydrogenase C-terminal domain-like"/>
    <property type="match status" value="1"/>
</dbReference>
<keyword evidence="1" id="KW-0560">Oxidoreductase</keyword>
<dbReference type="Proteomes" id="UP000305921">
    <property type="component" value="Unassembled WGS sequence"/>
</dbReference>
<dbReference type="Pfam" id="PF08028">
    <property type="entry name" value="Acyl-CoA_dh_2"/>
    <property type="match status" value="1"/>
</dbReference>
<evidence type="ECO:0000313" key="5">
    <source>
        <dbReference type="Proteomes" id="UP000305921"/>
    </source>
</evidence>
<gene>
    <name evidence="4" type="ORF">FEF34_04050</name>
</gene>
<feature type="domain" description="Acyl-CoA dehydrogenase/oxidase N-terminal" evidence="2">
    <location>
        <begin position="36"/>
        <end position="105"/>
    </location>
</feature>
<dbReference type="GO" id="GO:0050660">
    <property type="term" value="F:flavin adenine dinucleotide binding"/>
    <property type="evidence" value="ECO:0007669"/>
    <property type="project" value="InterPro"/>
</dbReference>